<keyword evidence="3 9" id="KW-0436">Ligase</keyword>
<evidence type="ECO:0000313" key="10">
    <source>
        <dbReference type="Proteomes" id="UP000050795"/>
    </source>
</evidence>
<sequence length="360" mass="40041">MSKLWPISKVSKLIPHCWIPFSSVLSRRHFSVNITPSKSVFAVTGIQSSGKPHLGNYLGVIKPCIKYCRNNDVSQFFMIIADLHAVTSQNCASLEHQIHELAVTLLACGFESKSLKQLMFLQSSVAGHTELAWILSSVCSFRRLAHLPQWREKSGYYNTASNVPTTDDRQITDVCDTVSVGLFTYPVLQAADILLYGANVVPVGIDQITHIELARDLVRSAVQKWPSLSSVLQIPDSLIFETPKITDLRNPTKKMSKSETSEYGIVYLTDSPDIIRKKIKRAETDSIRGISYDIVERPGVSNLLRILAALEGYRPVSIQLLSECSKAIGASDTSLVPSENFSQKYVNQFISLTTFFGVLR</sequence>
<dbReference type="InterPro" id="IPR050203">
    <property type="entry name" value="Trp-tRNA_synthetase"/>
</dbReference>
<keyword evidence="4 9" id="KW-0547">Nucleotide-binding</keyword>
<evidence type="ECO:0000256" key="9">
    <source>
        <dbReference type="RuleBase" id="RU363036"/>
    </source>
</evidence>
<accession>A0AA85KM89</accession>
<evidence type="ECO:0000256" key="6">
    <source>
        <dbReference type="ARBA" id="ARBA00022917"/>
    </source>
</evidence>
<name>A0AA85KM89_TRIRE</name>
<dbReference type="Gene3D" id="3.40.50.620">
    <property type="entry name" value="HUPs"/>
    <property type="match status" value="1"/>
</dbReference>
<dbReference type="GO" id="GO:0005524">
    <property type="term" value="F:ATP binding"/>
    <property type="evidence" value="ECO:0007669"/>
    <property type="project" value="UniProtKB-KW"/>
</dbReference>
<proteinExistence type="inferred from homology"/>
<evidence type="ECO:0000256" key="5">
    <source>
        <dbReference type="ARBA" id="ARBA00022840"/>
    </source>
</evidence>
<dbReference type="AlphaFoldDB" id="A0AA85KM89"/>
<evidence type="ECO:0000256" key="1">
    <source>
        <dbReference type="ARBA" id="ARBA00005594"/>
    </source>
</evidence>
<dbReference type="SUPFAM" id="SSF52374">
    <property type="entry name" value="Nucleotidylyl transferase"/>
    <property type="match status" value="1"/>
</dbReference>
<dbReference type="NCBIfam" id="TIGR00233">
    <property type="entry name" value="trpS"/>
    <property type="match status" value="1"/>
</dbReference>
<evidence type="ECO:0000256" key="3">
    <source>
        <dbReference type="ARBA" id="ARBA00022598"/>
    </source>
</evidence>
<keyword evidence="6 9" id="KW-0648">Protein biosynthesis</keyword>
<organism evidence="10 11">
    <name type="scientific">Trichobilharzia regenti</name>
    <name type="common">Nasal bird schistosome</name>
    <dbReference type="NCBI Taxonomy" id="157069"/>
    <lineage>
        <taxon>Eukaryota</taxon>
        <taxon>Metazoa</taxon>
        <taxon>Spiralia</taxon>
        <taxon>Lophotrochozoa</taxon>
        <taxon>Platyhelminthes</taxon>
        <taxon>Trematoda</taxon>
        <taxon>Digenea</taxon>
        <taxon>Strigeidida</taxon>
        <taxon>Schistosomatoidea</taxon>
        <taxon>Schistosomatidae</taxon>
        <taxon>Trichobilharzia</taxon>
    </lineage>
</organism>
<dbReference type="Proteomes" id="UP000050795">
    <property type="component" value="Unassembled WGS sequence"/>
</dbReference>
<dbReference type="Gene3D" id="1.10.240.10">
    <property type="entry name" value="Tyrosyl-Transfer RNA Synthetase"/>
    <property type="match status" value="1"/>
</dbReference>
<dbReference type="GO" id="GO:0070183">
    <property type="term" value="P:mitochondrial tryptophanyl-tRNA aminoacylation"/>
    <property type="evidence" value="ECO:0007669"/>
    <property type="project" value="TreeGrafter"/>
</dbReference>
<dbReference type="GO" id="GO:0004830">
    <property type="term" value="F:tryptophan-tRNA ligase activity"/>
    <property type="evidence" value="ECO:0007669"/>
    <property type="project" value="UniProtKB-EC"/>
</dbReference>
<evidence type="ECO:0000313" key="11">
    <source>
        <dbReference type="WBParaSite" id="TREG1_96670.2"/>
    </source>
</evidence>
<evidence type="ECO:0000256" key="8">
    <source>
        <dbReference type="ARBA" id="ARBA00030268"/>
    </source>
</evidence>
<keyword evidence="7 9" id="KW-0030">Aminoacyl-tRNA synthetase</keyword>
<dbReference type="WBParaSite" id="TREG1_96670.2">
    <property type="protein sequence ID" value="TREG1_96670.2"/>
    <property type="gene ID" value="TREG1_96670"/>
</dbReference>
<reference evidence="11" key="2">
    <citation type="submission" date="2023-11" db="UniProtKB">
        <authorList>
            <consortium name="WormBaseParasite"/>
        </authorList>
    </citation>
    <scope>IDENTIFICATION</scope>
</reference>
<dbReference type="InterPro" id="IPR014729">
    <property type="entry name" value="Rossmann-like_a/b/a_fold"/>
</dbReference>
<reference evidence="10" key="1">
    <citation type="submission" date="2022-06" db="EMBL/GenBank/DDBJ databases">
        <authorList>
            <person name="Berger JAMES D."/>
            <person name="Berger JAMES D."/>
        </authorList>
    </citation>
    <scope>NUCLEOTIDE SEQUENCE [LARGE SCALE GENOMIC DNA]</scope>
</reference>
<dbReference type="Pfam" id="PF00579">
    <property type="entry name" value="tRNA-synt_1b"/>
    <property type="match status" value="1"/>
</dbReference>
<evidence type="ECO:0000256" key="4">
    <source>
        <dbReference type="ARBA" id="ARBA00022741"/>
    </source>
</evidence>
<dbReference type="GO" id="GO:0005759">
    <property type="term" value="C:mitochondrial matrix"/>
    <property type="evidence" value="ECO:0007669"/>
    <property type="project" value="TreeGrafter"/>
</dbReference>
<protein>
    <recommendedName>
        <fullName evidence="2">tryptophan--tRNA ligase</fullName>
        <ecNumber evidence="2">6.1.1.2</ecNumber>
    </recommendedName>
    <alternativeName>
        <fullName evidence="8">Tryptophanyl-tRNA synthetase</fullName>
    </alternativeName>
</protein>
<evidence type="ECO:0000256" key="7">
    <source>
        <dbReference type="ARBA" id="ARBA00023146"/>
    </source>
</evidence>
<evidence type="ECO:0000256" key="2">
    <source>
        <dbReference type="ARBA" id="ARBA00013161"/>
    </source>
</evidence>
<dbReference type="InterPro" id="IPR002306">
    <property type="entry name" value="Trp-tRNA-ligase"/>
</dbReference>
<dbReference type="InterPro" id="IPR002305">
    <property type="entry name" value="aa-tRNA-synth_Ic"/>
</dbReference>
<dbReference type="PRINTS" id="PR01039">
    <property type="entry name" value="TRNASYNTHTRP"/>
</dbReference>
<keyword evidence="5 9" id="KW-0067">ATP-binding</keyword>
<comment type="similarity">
    <text evidence="1 9">Belongs to the class-I aminoacyl-tRNA synthetase family.</text>
</comment>
<dbReference type="PANTHER" id="PTHR43766:SF1">
    <property type="entry name" value="TRYPTOPHAN--TRNA LIGASE, MITOCHONDRIAL"/>
    <property type="match status" value="1"/>
</dbReference>
<dbReference type="EC" id="6.1.1.2" evidence="2"/>
<dbReference type="PANTHER" id="PTHR43766">
    <property type="entry name" value="TRYPTOPHAN--TRNA LIGASE, MITOCHONDRIAL"/>
    <property type="match status" value="1"/>
</dbReference>
<keyword evidence="10" id="KW-1185">Reference proteome</keyword>
<dbReference type="CDD" id="cd00806">
    <property type="entry name" value="TrpRS_core"/>
    <property type="match status" value="1"/>
</dbReference>